<gene>
    <name evidence="1" type="ORF">L1987_57867</name>
</gene>
<reference evidence="2" key="1">
    <citation type="journal article" date="2022" name="Mol. Ecol. Resour.">
        <title>The genomes of chicory, endive, great burdock and yacon provide insights into Asteraceae palaeo-polyploidization history and plant inulin production.</title>
        <authorList>
            <person name="Fan W."/>
            <person name="Wang S."/>
            <person name="Wang H."/>
            <person name="Wang A."/>
            <person name="Jiang F."/>
            <person name="Liu H."/>
            <person name="Zhao H."/>
            <person name="Xu D."/>
            <person name="Zhang Y."/>
        </authorList>
    </citation>
    <scope>NUCLEOTIDE SEQUENCE [LARGE SCALE GENOMIC DNA]</scope>
    <source>
        <strain evidence="2">cv. Yunnan</strain>
    </source>
</reference>
<dbReference type="EMBL" id="CM042036">
    <property type="protein sequence ID" value="KAI3744776.1"/>
    <property type="molecule type" value="Genomic_DNA"/>
</dbReference>
<sequence>MMPSLPPSKMSLRTPLAIPPIDPPTKKQTNKRFRMDLGENNLKSADGQEASALRVEVWLPIDEISAALLLVYFGVSTLLDASSSGGPNAKEEQKEAEITVYEVLRNGETGFWPQNVKYLAGTSQFWLQPRRLGDVFHPKSPIQNFTHPALIYKP</sequence>
<evidence type="ECO:0000313" key="2">
    <source>
        <dbReference type="Proteomes" id="UP001056120"/>
    </source>
</evidence>
<organism evidence="1 2">
    <name type="scientific">Smallanthus sonchifolius</name>
    <dbReference type="NCBI Taxonomy" id="185202"/>
    <lineage>
        <taxon>Eukaryota</taxon>
        <taxon>Viridiplantae</taxon>
        <taxon>Streptophyta</taxon>
        <taxon>Embryophyta</taxon>
        <taxon>Tracheophyta</taxon>
        <taxon>Spermatophyta</taxon>
        <taxon>Magnoliopsida</taxon>
        <taxon>eudicotyledons</taxon>
        <taxon>Gunneridae</taxon>
        <taxon>Pentapetalae</taxon>
        <taxon>asterids</taxon>
        <taxon>campanulids</taxon>
        <taxon>Asterales</taxon>
        <taxon>Asteraceae</taxon>
        <taxon>Asteroideae</taxon>
        <taxon>Heliantheae alliance</taxon>
        <taxon>Millerieae</taxon>
        <taxon>Smallanthus</taxon>
    </lineage>
</organism>
<keyword evidence="2" id="KW-1185">Reference proteome</keyword>
<protein>
    <submittedName>
        <fullName evidence="1">Uncharacterized protein</fullName>
    </submittedName>
</protein>
<evidence type="ECO:0000313" key="1">
    <source>
        <dbReference type="EMBL" id="KAI3744776.1"/>
    </source>
</evidence>
<comment type="caution">
    <text evidence="1">The sequence shown here is derived from an EMBL/GenBank/DDBJ whole genome shotgun (WGS) entry which is preliminary data.</text>
</comment>
<reference evidence="1 2" key="2">
    <citation type="journal article" date="2022" name="Mol. Ecol. Resour.">
        <title>The genomes of chicory, endive, great burdock and yacon provide insights into Asteraceae paleo-polyploidization history and plant inulin production.</title>
        <authorList>
            <person name="Fan W."/>
            <person name="Wang S."/>
            <person name="Wang H."/>
            <person name="Wang A."/>
            <person name="Jiang F."/>
            <person name="Liu H."/>
            <person name="Zhao H."/>
            <person name="Xu D."/>
            <person name="Zhang Y."/>
        </authorList>
    </citation>
    <scope>NUCLEOTIDE SEQUENCE [LARGE SCALE GENOMIC DNA]</scope>
    <source>
        <strain evidence="2">cv. Yunnan</strain>
        <tissue evidence="1">Leaves</tissue>
    </source>
</reference>
<proteinExistence type="predicted"/>
<name>A0ACB9DET5_9ASTR</name>
<accession>A0ACB9DET5</accession>
<dbReference type="Proteomes" id="UP001056120">
    <property type="component" value="Linkage Group LG19"/>
</dbReference>